<reference evidence="1" key="1">
    <citation type="submission" date="2021-08" db="EMBL/GenBank/DDBJ databases">
        <title>The first chromosome-level gecko genome reveals the dynamic sex chromosomes of Neotropical dwarf geckos (Sphaerodactylidae: Sphaerodactylus).</title>
        <authorList>
            <person name="Pinto B.J."/>
            <person name="Keating S.E."/>
            <person name="Gamble T."/>
        </authorList>
    </citation>
    <scope>NUCLEOTIDE SEQUENCE</scope>
    <source>
        <strain evidence="1">TG3544</strain>
    </source>
</reference>
<dbReference type="EMBL" id="CM037617">
    <property type="protein sequence ID" value="KAH8005640.1"/>
    <property type="molecule type" value="Genomic_DNA"/>
</dbReference>
<proteinExistence type="predicted"/>
<evidence type="ECO:0000313" key="1">
    <source>
        <dbReference type="EMBL" id="KAH8005640.1"/>
    </source>
</evidence>
<organism evidence="1 2">
    <name type="scientific">Sphaerodactylus townsendi</name>
    <dbReference type="NCBI Taxonomy" id="933632"/>
    <lineage>
        <taxon>Eukaryota</taxon>
        <taxon>Metazoa</taxon>
        <taxon>Chordata</taxon>
        <taxon>Craniata</taxon>
        <taxon>Vertebrata</taxon>
        <taxon>Euteleostomi</taxon>
        <taxon>Lepidosauria</taxon>
        <taxon>Squamata</taxon>
        <taxon>Bifurcata</taxon>
        <taxon>Gekkota</taxon>
        <taxon>Sphaerodactylidae</taxon>
        <taxon>Sphaerodactylus</taxon>
    </lineage>
</organism>
<comment type="caution">
    <text evidence="1">The sequence shown here is derived from an EMBL/GenBank/DDBJ whole genome shotgun (WGS) entry which is preliminary data.</text>
</comment>
<dbReference type="Proteomes" id="UP000827872">
    <property type="component" value="Linkage Group LG04"/>
</dbReference>
<protein>
    <submittedName>
        <fullName evidence="1">Uncharacterized protein</fullName>
    </submittedName>
</protein>
<name>A0ACB8FJD6_9SAUR</name>
<keyword evidence="2" id="KW-1185">Reference proteome</keyword>
<gene>
    <name evidence="1" type="ORF">K3G42_030575</name>
</gene>
<sequence>MFKSKNKKNPHAGGRGESETNANTANHFFIHQTKGMTLAKKKYVFPPRPIKITWTGSFLKSDPLKGKCQKPNPTQRQGRSKPPPPFKGWLSRGGGEGEMLIAL</sequence>
<accession>A0ACB8FJD6</accession>
<evidence type="ECO:0000313" key="2">
    <source>
        <dbReference type="Proteomes" id="UP000827872"/>
    </source>
</evidence>